<reference evidence="3 4" key="1">
    <citation type="submission" date="2016-03" db="EMBL/GenBank/DDBJ databases">
        <title>EvidentialGene: Evidence-directed Construction of Genes on Genomes.</title>
        <authorList>
            <person name="Gilbert D.G."/>
            <person name="Choi J.-H."/>
            <person name="Mockaitis K."/>
            <person name="Colbourne J."/>
            <person name="Pfrender M."/>
        </authorList>
    </citation>
    <scope>NUCLEOTIDE SEQUENCE [LARGE SCALE GENOMIC DNA]</scope>
    <source>
        <strain evidence="3 4">Xinb3</strain>
        <tissue evidence="3">Complete organism</tissue>
    </source>
</reference>
<dbReference type="EMBL" id="LRGB01001174">
    <property type="protein sequence ID" value="KZS13395.1"/>
    <property type="molecule type" value="Genomic_DNA"/>
</dbReference>
<dbReference type="OrthoDB" id="6334380at2759"/>
<dbReference type="Pfam" id="PF01431">
    <property type="entry name" value="Peptidase_M13"/>
    <property type="match status" value="1"/>
</dbReference>
<comment type="caution">
    <text evidence="3">The sequence shown here is derived from an EMBL/GenBank/DDBJ whole genome shotgun (WGS) entry which is preliminary data.</text>
</comment>
<dbReference type="SUPFAM" id="SSF55486">
    <property type="entry name" value="Metalloproteases ('zincins'), catalytic domain"/>
    <property type="match status" value="1"/>
</dbReference>
<comment type="similarity">
    <text evidence="1">Belongs to the peptidase M13 family.</text>
</comment>
<organism evidence="3 4">
    <name type="scientific">Daphnia magna</name>
    <dbReference type="NCBI Taxonomy" id="35525"/>
    <lineage>
        <taxon>Eukaryota</taxon>
        <taxon>Metazoa</taxon>
        <taxon>Ecdysozoa</taxon>
        <taxon>Arthropoda</taxon>
        <taxon>Crustacea</taxon>
        <taxon>Branchiopoda</taxon>
        <taxon>Diplostraca</taxon>
        <taxon>Cladocera</taxon>
        <taxon>Anomopoda</taxon>
        <taxon>Daphniidae</taxon>
        <taxon>Daphnia</taxon>
    </lineage>
</organism>
<evidence type="ECO:0000259" key="2">
    <source>
        <dbReference type="Pfam" id="PF01431"/>
    </source>
</evidence>
<dbReference type="InterPro" id="IPR024079">
    <property type="entry name" value="MetalloPept_cat_dom_sf"/>
</dbReference>
<dbReference type="AlphaFoldDB" id="A0A164WM70"/>
<dbReference type="InterPro" id="IPR018497">
    <property type="entry name" value="Peptidase_M13_C"/>
</dbReference>
<evidence type="ECO:0000313" key="4">
    <source>
        <dbReference type="Proteomes" id="UP000076858"/>
    </source>
</evidence>
<dbReference type="Gene3D" id="3.40.390.10">
    <property type="entry name" value="Collagenase (Catalytic Domain)"/>
    <property type="match status" value="1"/>
</dbReference>
<proteinExistence type="inferred from homology"/>
<accession>A0A164WM70</accession>
<dbReference type="InterPro" id="IPR000718">
    <property type="entry name" value="Peptidase_M13"/>
</dbReference>
<dbReference type="Proteomes" id="UP000076858">
    <property type="component" value="Unassembled WGS sequence"/>
</dbReference>
<protein>
    <submittedName>
        <fullName evidence="3">Endothelin-converting enzyme</fullName>
    </submittedName>
</protein>
<dbReference type="GO" id="GO:0004222">
    <property type="term" value="F:metalloendopeptidase activity"/>
    <property type="evidence" value="ECO:0007669"/>
    <property type="project" value="InterPro"/>
</dbReference>
<evidence type="ECO:0000256" key="1">
    <source>
        <dbReference type="ARBA" id="ARBA00007357"/>
    </source>
</evidence>
<dbReference type="GO" id="GO:0016485">
    <property type="term" value="P:protein processing"/>
    <property type="evidence" value="ECO:0007669"/>
    <property type="project" value="TreeGrafter"/>
</dbReference>
<dbReference type="STRING" id="35525.A0A164WM70"/>
<sequence>MKCVSNQFSNAFRTEYSINGTSIVLKVDGELTLNENVADLGAIKAIVATQTRMARERGPAPNLPGLNYTHEQIMLINAAQAYCALITPQAYALILGMDEHAPPHDRVNGFMMNLPDYGRIFNCPAGTRLNPKSKCSVW</sequence>
<name>A0A164WM70_9CRUS</name>
<dbReference type="PANTHER" id="PTHR11733">
    <property type="entry name" value="ZINC METALLOPROTEASE FAMILY M13 NEPRILYSIN-RELATED"/>
    <property type="match status" value="1"/>
</dbReference>
<keyword evidence="4" id="KW-1185">Reference proteome</keyword>
<feature type="domain" description="Peptidase M13 C-terminal" evidence="2">
    <location>
        <begin position="2"/>
        <end position="137"/>
    </location>
</feature>
<dbReference type="PANTHER" id="PTHR11733:SF167">
    <property type="entry name" value="FI17812P1-RELATED"/>
    <property type="match status" value="1"/>
</dbReference>
<gene>
    <name evidence="3" type="ORF">APZ42_021485</name>
</gene>
<evidence type="ECO:0000313" key="3">
    <source>
        <dbReference type="EMBL" id="KZS13395.1"/>
    </source>
</evidence>
<dbReference type="GO" id="GO:0005886">
    <property type="term" value="C:plasma membrane"/>
    <property type="evidence" value="ECO:0007669"/>
    <property type="project" value="TreeGrafter"/>
</dbReference>
<dbReference type="PROSITE" id="PS51885">
    <property type="entry name" value="NEPRILYSIN"/>
    <property type="match status" value="1"/>
</dbReference>